<dbReference type="Pfam" id="PF26089">
    <property type="entry name" value="PH_Niban2"/>
    <property type="match status" value="1"/>
</dbReference>
<feature type="compositionally biased region" description="Basic and acidic residues" evidence="3">
    <location>
        <begin position="602"/>
        <end position="629"/>
    </location>
</feature>
<dbReference type="InterPro" id="IPR059060">
    <property type="entry name" value="Niban_1/2/3_dom"/>
</dbReference>
<name>A0A6P7KXD3_BETSP</name>
<evidence type="ECO:0000313" key="5">
    <source>
        <dbReference type="Proteomes" id="UP000515150"/>
    </source>
</evidence>
<dbReference type="PANTHER" id="PTHR14392">
    <property type="entry name" value="NIBAN FAMILY MEMBER"/>
    <property type="match status" value="1"/>
</dbReference>
<reference evidence="6" key="1">
    <citation type="submission" date="2025-08" db="UniProtKB">
        <authorList>
            <consortium name="RefSeq"/>
        </authorList>
    </citation>
    <scope>IDENTIFICATION</scope>
</reference>
<comment type="similarity">
    <text evidence="1">Belongs to the Niban family.</text>
</comment>
<organism evidence="5 6">
    <name type="scientific">Betta splendens</name>
    <name type="common">Siamese fighting fish</name>
    <dbReference type="NCBI Taxonomy" id="158456"/>
    <lineage>
        <taxon>Eukaryota</taxon>
        <taxon>Metazoa</taxon>
        <taxon>Chordata</taxon>
        <taxon>Craniata</taxon>
        <taxon>Vertebrata</taxon>
        <taxon>Euteleostomi</taxon>
        <taxon>Actinopterygii</taxon>
        <taxon>Neopterygii</taxon>
        <taxon>Teleostei</taxon>
        <taxon>Neoteleostei</taxon>
        <taxon>Acanthomorphata</taxon>
        <taxon>Anabantaria</taxon>
        <taxon>Anabantiformes</taxon>
        <taxon>Anabantoidei</taxon>
        <taxon>Osphronemidae</taxon>
        <taxon>Betta</taxon>
    </lineage>
</organism>
<gene>
    <name evidence="6" type="primary">LOC114844130</name>
</gene>
<feature type="compositionally biased region" description="Low complexity" evidence="3">
    <location>
        <begin position="705"/>
        <end position="721"/>
    </location>
</feature>
<feature type="region of interest" description="Disordered" evidence="3">
    <location>
        <begin position="655"/>
        <end position="754"/>
    </location>
</feature>
<dbReference type="InParanoid" id="A0A6P7KXD3"/>
<evidence type="ECO:0000256" key="2">
    <source>
        <dbReference type="SAM" id="Coils"/>
    </source>
</evidence>
<keyword evidence="2" id="KW-0175">Coiled coil</keyword>
<feature type="region of interest" description="Disordered" evidence="3">
    <location>
        <begin position="579"/>
        <end position="643"/>
    </location>
</feature>
<evidence type="ECO:0000313" key="6">
    <source>
        <dbReference type="RefSeq" id="XP_028987066.1"/>
    </source>
</evidence>
<accession>A0A6P7KXD3</accession>
<feature type="region of interest" description="Disordered" evidence="3">
    <location>
        <begin position="784"/>
        <end position="829"/>
    </location>
</feature>
<dbReference type="RefSeq" id="XP_028987066.1">
    <property type="nucleotide sequence ID" value="XM_029131233.3"/>
</dbReference>
<feature type="domain" description="Niban 1/2/3" evidence="4">
    <location>
        <begin position="340"/>
        <end position="500"/>
    </location>
</feature>
<dbReference type="Pfam" id="PF26086">
    <property type="entry name" value="Niban2"/>
    <property type="match status" value="1"/>
</dbReference>
<dbReference type="GeneID" id="114844130"/>
<dbReference type="Proteomes" id="UP000515150">
    <property type="component" value="Chromosome 17"/>
</dbReference>
<feature type="compositionally biased region" description="Pro residues" evidence="3">
    <location>
        <begin position="737"/>
        <end position="746"/>
    </location>
</feature>
<feature type="compositionally biased region" description="Basic and acidic residues" evidence="3">
    <location>
        <begin position="784"/>
        <end position="799"/>
    </location>
</feature>
<protein>
    <submittedName>
        <fullName evidence="6">Protein Niban 1-like</fullName>
    </submittedName>
</protein>
<dbReference type="KEGG" id="bspl:114844130"/>
<evidence type="ECO:0000256" key="3">
    <source>
        <dbReference type="SAM" id="MobiDB-lite"/>
    </source>
</evidence>
<dbReference type="AlphaFoldDB" id="A0A6P7KXD3"/>
<proteinExistence type="inferred from homology"/>
<feature type="compositionally biased region" description="Low complexity" evidence="3">
    <location>
        <begin position="656"/>
        <end position="666"/>
    </location>
</feature>
<dbReference type="InterPro" id="IPR026088">
    <property type="entry name" value="Niban-like"/>
</dbReference>
<evidence type="ECO:0000256" key="1">
    <source>
        <dbReference type="ARBA" id="ARBA00010251"/>
    </source>
</evidence>
<sequence>MGASSSGLLDEAKISHIKGLVDTAFKSFSVFYRQQYPVAYFDHLHQEVEPNKEGKSLLLTHRPQFAPEQVLYQGNVKVSCLDEQGKKCKEKCIVLRRNYKVEMHESVETFNRGCAAKLVLQPVGGSVLTTQEESRACLEEEYAGILSGVKEDSSLVVPSPDVFAVYLHLPYTGHTCFLFKEEEERDHFLSALNTCIRHQNLDPWYKPFYESQAYIRALQLYLQDEGRYECWESLLGTEEQVLATQVMEGVLPWLQSQLQARLRGKKAERIRQWMATVQATYTLVLEQLTASLEALREECRQAASANQGLIRSNLDQIISSQNFLEQKVRACLYEDAERECNECVAPYLSSILEVLTENISAAIQEMQNTFHTQMDSALTCTNGGKEATLKALTTLSSIRLDRCYTQVTKLQDKLEDLKERFGLRSSQKMVHSAHLEMEQLLDSAAYTLELFLQSSAKLQASQTPLKMDRAKGRVLKQLDHDSRVIQRRLYEEALLEITLPALTRKMDSKWKSELQQFEQHIFSDYSNFILVRNIYDEILRKLLSQVIATVVQDAACKKSNNLLLDTSDLTISQYSLLAQTPPRSAPDSPASHTRDASSAVPEQKKEPTSEEEKEGPVGETEDRRDDKPRPSATPDHSTMLPSPVIIVTQQCDESTTETSCISETSEGVQLGVEEASTTDSATAESKCDTPVSGAYETGRAKLNDSPEPTESSSPPSTDVPVECAQPTDLNQTSEDSPSPPASPPPSTKICLGTLSEAIGSGSAQTTVQQITDRAVYLTGEMKDDWEKERANEKKEKEAAEEGIEENESENGKETEKNGEGGMKETGDEELFTTVQPPELQPEGSIQAPEASLALIRDLVTEITEVEVLISPCPDNSVSP</sequence>
<evidence type="ECO:0000259" key="4">
    <source>
        <dbReference type="Pfam" id="PF26086"/>
    </source>
</evidence>
<feature type="compositionally biased region" description="Basic and acidic residues" evidence="3">
    <location>
        <begin position="809"/>
        <end position="825"/>
    </location>
</feature>
<dbReference type="OrthoDB" id="8436080at2759"/>
<dbReference type="PANTHER" id="PTHR14392:SF3">
    <property type="entry name" value="PROTEIN NIBAN 1"/>
    <property type="match status" value="1"/>
</dbReference>
<keyword evidence="5" id="KW-1185">Reference proteome</keyword>
<feature type="coiled-coil region" evidence="2">
    <location>
        <begin position="285"/>
        <end position="312"/>
    </location>
</feature>